<dbReference type="PROSITE" id="PS51257">
    <property type="entry name" value="PROKAR_LIPOPROTEIN"/>
    <property type="match status" value="1"/>
</dbReference>
<dbReference type="CAZy" id="GH102">
    <property type="family name" value="Glycoside Hydrolase Family 102"/>
</dbReference>
<dbReference type="PIRSF" id="PIRSF019422">
    <property type="entry name" value="MltA"/>
    <property type="match status" value="1"/>
</dbReference>
<dbReference type="Pfam" id="PF06725">
    <property type="entry name" value="3D"/>
    <property type="match status" value="1"/>
</dbReference>
<reference evidence="10" key="2">
    <citation type="journal article" date="2010" name="PLoS Genet.">
        <title>Structure, function, and evolution of the Thiomonas spp. genome.</title>
        <authorList>
            <person name="Arsene-Ploetze F."/>
            <person name="Koechler S."/>
            <person name="Marchal M."/>
            <person name="Coppee J.Y."/>
            <person name="Chandler M."/>
            <person name="Bonnefoy V."/>
            <person name="Brochier-Armanet C."/>
            <person name="Barakat M."/>
            <person name="Barbe V."/>
            <person name="Battaglia-Brunet F."/>
            <person name="Bruneel O."/>
            <person name="Bryan C.G."/>
            <person name="Cleiss-Arnold J."/>
            <person name="Cruveiller S."/>
            <person name="Erhardt M."/>
            <person name="Heinrich-Salmeron A."/>
            <person name="Hommais F."/>
            <person name="Joulian C."/>
            <person name="Krin E."/>
            <person name="Lieutaud A."/>
            <person name="Lievremont D."/>
            <person name="Michel C."/>
            <person name="Muller D."/>
            <person name="Ortet P."/>
            <person name="Proux C."/>
            <person name="Siguier P."/>
            <person name="Roche D."/>
            <person name="Rouy Z."/>
            <person name="Salvignol G."/>
            <person name="Slyemi D."/>
            <person name="Talla E."/>
            <person name="Weiss S."/>
            <person name="Weissenbach J."/>
            <person name="Medigue C."/>
            <person name="Bertin P.N."/>
        </authorList>
    </citation>
    <scope>NUCLEOTIDE SEQUENCE [LARGE SCALE GENOMIC DNA]</scope>
    <source>
        <strain evidence="10">DSM 22701 / CIP 110005 / 3As</strain>
    </source>
</reference>
<dbReference type="GO" id="GO:0004553">
    <property type="term" value="F:hydrolase activity, hydrolyzing O-glycosyl compounds"/>
    <property type="evidence" value="ECO:0007669"/>
    <property type="project" value="InterPro"/>
</dbReference>
<dbReference type="GO" id="GO:0009253">
    <property type="term" value="P:peptidoglycan catabolic process"/>
    <property type="evidence" value="ECO:0007669"/>
    <property type="project" value="TreeGrafter"/>
</dbReference>
<feature type="compositionally biased region" description="Pro residues" evidence="6">
    <location>
        <begin position="30"/>
        <end position="55"/>
    </location>
</feature>
<feature type="chain" id="PRO_5003082042" description="peptidoglycan lytic exotransglycosylase" evidence="7">
    <location>
        <begin position="29"/>
        <end position="419"/>
    </location>
</feature>
<name>D6CP36_THIA3</name>
<evidence type="ECO:0000259" key="8">
    <source>
        <dbReference type="SMART" id="SM00925"/>
    </source>
</evidence>
<keyword evidence="7" id="KW-0732">Signal</keyword>
<feature type="region of interest" description="Disordered" evidence="6">
    <location>
        <begin position="30"/>
        <end position="58"/>
    </location>
</feature>
<sequence length="419" mass="44642">MFSHRPGLMGRVRTALLCLLGLVLASCATPPAPPPSSPTTLPPTSAPTAPWPATPPGTAAALTGPGVRLQPAQWADLPGWPQDDFSGVWQAFRRDCGARLPSALAAVCRRAASVPADDPQSQRAFIEAEFAPWQITASGKPDQEDKGLITGYYEPVLHGSLTRIWPYVVPVWGLPADLVPRAPGADGVSGGRVAWVDGQQRVLPYWSRAQIQSDPALQAALDRHTVVWLDSAVDALFLQVQGSGLVRLPSGQTLRLSYAGTNGWPYKSVGRWLLDTGRVNGTITMSIIRAWAQMHPAEVPEMLAANPRVVFFNAALDTDPQRGPIGALGVPLTAMRSIAVDKRAIALGLPVWLSTAQPYDSRAPAPQPLNRLVFAQDVGSAITGAVRADLFTGTGDAAGELAGRMQWPGRMWALLPVNP</sequence>
<protein>
    <recommendedName>
        <fullName evidence="2">peptidoglycan lytic exotransglycosylase</fullName>
        <ecNumber evidence="2">4.2.2.n1</ecNumber>
    </recommendedName>
    <alternativeName>
        <fullName evidence="5">Murein hydrolase A</fullName>
    </alternativeName>
</protein>
<dbReference type="InterPro" id="IPR026044">
    <property type="entry name" value="MltA"/>
</dbReference>
<dbReference type="GO" id="GO:0008933">
    <property type="term" value="F:peptidoglycan lytic transglycosylase activity"/>
    <property type="evidence" value="ECO:0007669"/>
    <property type="project" value="TreeGrafter"/>
</dbReference>
<dbReference type="KEGG" id="thi:THI_3739"/>
<dbReference type="eggNOG" id="COG2821">
    <property type="taxonomic scope" value="Bacteria"/>
</dbReference>
<dbReference type="InterPro" id="IPR010611">
    <property type="entry name" value="3D_dom"/>
</dbReference>
<evidence type="ECO:0000313" key="10">
    <source>
        <dbReference type="Proteomes" id="UP000002372"/>
    </source>
</evidence>
<dbReference type="Pfam" id="PF03562">
    <property type="entry name" value="MltA"/>
    <property type="match status" value="1"/>
</dbReference>
<dbReference type="CDD" id="cd14485">
    <property type="entry name" value="mltA_like_LT_A"/>
    <property type="match status" value="1"/>
</dbReference>
<dbReference type="EC" id="4.2.2.n1" evidence="2"/>
<evidence type="ECO:0000256" key="2">
    <source>
        <dbReference type="ARBA" id="ARBA00012587"/>
    </source>
</evidence>
<dbReference type="PANTHER" id="PTHR30124">
    <property type="entry name" value="MEMBRANE-BOUND LYTIC MUREIN TRANSGLYCOSYLASE A"/>
    <property type="match status" value="1"/>
</dbReference>
<dbReference type="Gene3D" id="2.40.40.10">
    <property type="entry name" value="RlpA-like domain"/>
    <property type="match status" value="1"/>
</dbReference>
<dbReference type="SMART" id="SM00925">
    <property type="entry name" value="MltA"/>
    <property type="match status" value="1"/>
</dbReference>
<evidence type="ECO:0000256" key="3">
    <source>
        <dbReference type="ARBA" id="ARBA00023239"/>
    </source>
</evidence>
<feature type="signal peptide" evidence="7">
    <location>
        <begin position="1"/>
        <end position="28"/>
    </location>
</feature>
<dbReference type="EMBL" id="FP475956">
    <property type="protein sequence ID" value="CAZ90314.1"/>
    <property type="molecule type" value="Genomic_DNA"/>
</dbReference>
<dbReference type="GO" id="GO:0071555">
    <property type="term" value="P:cell wall organization"/>
    <property type="evidence" value="ECO:0007669"/>
    <property type="project" value="UniProtKB-KW"/>
</dbReference>
<gene>
    <name evidence="9" type="ordered locus">THI_3739</name>
</gene>
<dbReference type="Gene3D" id="2.40.240.50">
    <property type="entry name" value="Barwin-like endoglucanases"/>
    <property type="match status" value="1"/>
</dbReference>
<evidence type="ECO:0000256" key="5">
    <source>
        <dbReference type="ARBA" id="ARBA00030918"/>
    </source>
</evidence>
<dbReference type="InterPro" id="IPR005300">
    <property type="entry name" value="MltA_B"/>
</dbReference>
<dbReference type="PANTHER" id="PTHR30124:SF0">
    <property type="entry name" value="MEMBRANE-BOUND LYTIC MUREIN TRANSGLYCOSYLASE A"/>
    <property type="match status" value="1"/>
</dbReference>
<evidence type="ECO:0000313" key="9">
    <source>
        <dbReference type="EMBL" id="CAZ90314.1"/>
    </source>
</evidence>
<comment type="catalytic activity">
    <reaction evidence="1">
        <text>Exolytic cleavage of the (1-&gt;4)-beta-glycosidic linkage between N-acetylmuramic acid (MurNAc) and N-acetylglucosamine (GlcNAc) residues in peptidoglycan, from either the reducing or the non-reducing ends of the peptidoglycan chains, with concomitant formation of a 1,6-anhydrobond in the MurNAc residue.</text>
        <dbReference type="EC" id="4.2.2.n1"/>
    </reaction>
</comment>
<proteinExistence type="predicted"/>
<dbReference type="GO" id="GO:0019867">
    <property type="term" value="C:outer membrane"/>
    <property type="evidence" value="ECO:0007669"/>
    <property type="project" value="InterPro"/>
</dbReference>
<dbReference type="InterPro" id="IPR036908">
    <property type="entry name" value="RlpA-like_sf"/>
</dbReference>
<dbReference type="SUPFAM" id="SSF50685">
    <property type="entry name" value="Barwin-like endoglucanases"/>
    <property type="match status" value="1"/>
</dbReference>
<evidence type="ECO:0000256" key="7">
    <source>
        <dbReference type="SAM" id="SignalP"/>
    </source>
</evidence>
<dbReference type="HOGENOM" id="CLU_037751_0_0_4"/>
<reference key="1">
    <citation type="submission" date="2009-07" db="EMBL/GenBank/DDBJ databases">
        <authorList>
            <person name="Genoscope - CEA"/>
        </authorList>
    </citation>
    <scope>NUCLEOTIDE SEQUENCE</scope>
    <source>
        <strain>3As</strain>
    </source>
</reference>
<dbReference type="Proteomes" id="UP000002372">
    <property type="component" value="Chromosome"/>
</dbReference>
<dbReference type="CDD" id="cd14668">
    <property type="entry name" value="mlta_B"/>
    <property type="match status" value="1"/>
</dbReference>
<organism evidence="9 10">
    <name type="scientific">Thiomonas arsenitoxydans (strain DSM 22701 / CIP 110005 / 3As)</name>
    <dbReference type="NCBI Taxonomy" id="426114"/>
    <lineage>
        <taxon>Bacteria</taxon>
        <taxon>Pseudomonadati</taxon>
        <taxon>Pseudomonadota</taxon>
        <taxon>Betaproteobacteria</taxon>
        <taxon>Burkholderiales</taxon>
        <taxon>Thiomonas</taxon>
    </lineage>
</organism>
<feature type="domain" description="Lytic transglycosylase MltA" evidence="8">
    <location>
        <begin position="156"/>
        <end position="313"/>
    </location>
</feature>
<dbReference type="AlphaFoldDB" id="D6CP36"/>
<keyword evidence="4" id="KW-0961">Cell wall biogenesis/degradation</keyword>
<keyword evidence="3" id="KW-0456">Lyase</keyword>
<accession>D6CP36</accession>
<dbReference type="GO" id="GO:0009254">
    <property type="term" value="P:peptidoglycan turnover"/>
    <property type="evidence" value="ECO:0007669"/>
    <property type="project" value="InterPro"/>
</dbReference>
<evidence type="ECO:0000256" key="1">
    <source>
        <dbReference type="ARBA" id="ARBA00001420"/>
    </source>
</evidence>
<evidence type="ECO:0000256" key="4">
    <source>
        <dbReference type="ARBA" id="ARBA00023316"/>
    </source>
</evidence>
<evidence type="ECO:0000256" key="6">
    <source>
        <dbReference type="SAM" id="MobiDB-lite"/>
    </source>
</evidence>